<proteinExistence type="predicted"/>
<organism evidence="1 2">
    <name type="scientific">Xenopus laevis</name>
    <name type="common">African clawed frog</name>
    <dbReference type="NCBI Taxonomy" id="8355"/>
    <lineage>
        <taxon>Eukaryota</taxon>
        <taxon>Metazoa</taxon>
        <taxon>Chordata</taxon>
        <taxon>Craniata</taxon>
        <taxon>Vertebrata</taxon>
        <taxon>Euteleostomi</taxon>
        <taxon>Amphibia</taxon>
        <taxon>Batrachia</taxon>
        <taxon>Anura</taxon>
        <taxon>Pipoidea</taxon>
        <taxon>Pipidae</taxon>
        <taxon>Xenopodinae</taxon>
        <taxon>Xenopus</taxon>
        <taxon>Xenopus</taxon>
    </lineage>
</organism>
<evidence type="ECO:0000313" key="1">
    <source>
        <dbReference type="EMBL" id="OCT61974.1"/>
    </source>
</evidence>
<dbReference type="AlphaFoldDB" id="A0A974BVW2"/>
<name>A0A974BVW2_XENLA</name>
<gene>
    <name evidence="1" type="ORF">XELAEV_18043058mg</name>
</gene>
<dbReference type="Proteomes" id="UP000694892">
    <property type="component" value="Chromosome 9_10L"/>
</dbReference>
<protein>
    <submittedName>
        <fullName evidence="1">Uncharacterized protein</fullName>
    </submittedName>
</protein>
<reference evidence="2" key="1">
    <citation type="journal article" date="2016" name="Nature">
        <title>Genome evolution in the allotetraploid frog Xenopus laevis.</title>
        <authorList>
            <person name="Session A.M."/>
            <person name="Uno Y."/>
            <person name="Kwon T."/>
            <person name="Chapman J.A."/>
            <person name="Toyoda A."/>
            <person name="Takahashi S."/>
            <person name="Fukui A."/>
            <person name="Hikosaka A."/>
            <person name="Suzuki A."/>
            <person name="Kondo M."/>
            <person name="van Heeringen S.J."/>
            <person name="Quigley I."/>
            <person name="Heinz S."/>
            <person name="Ogino H."/>
            <person name="Ochi H."/>
            <person name="Hellsten U."/>
            <person name="Lyons J.B."/>
            <person name="Simakov O."/>
            <person name="Putnam N."/>
            <person name="Stites J."/>
            <person name="Kuroki Y."/>
            <person name="Tanaka T."/>
            <person name="Michiue T."/>
            <person name="Watanabe M."/>
            <person name="Bogdanovic O."/>
            <person name="Lister R."/>
            <person name="Georgiou G."/>
            <person name="Paranjpe S.S."/>
            <person name="van Kruijsbergen I."/>
            <person name="Shu S."/>
            <person name="Carlson J."/>
            <person name="Kinoshita T."/>
            <person name="Ohta Y."/>
            <person name="Mawaribuchi S."/>
            <person name="Jenkins J."/>
            <person name="Grimwood J."/>
            <person name="Schmutz J."/>
            <person name="Mitros T."/>
            <person name="Mozaffari S.V."/>
            <person name="Suzuki Y."/>
            <person name="Haramoto Y."/>
            <person name="Yamamoto T.S."/>
            <person name="Takagi C."/>
            <person name="Heald R."/>
            <person name="Miller K."/>
            <person name="Haudenschild C."/>
            <person name="Kitzman J."/>
            <person name="Nakayama T."/>
            <person name="Izutsu Y."/>
            <person name="Robert J."/>
            <person name="Fortriede J."/>
            <person name="Burns K."/>
            <person name="Lotay V."/>
            <person name="Karimi K."/>
            <person name="Yasuoka Y."/>
            <person name="Dichmann D.S."/>
            <person name="Flajnik M.F."/>
            <person name="Houston D.W."/>
            <person name="Shendure J."/>
            <person name="DuPasquier L."/>
            <person name="Vize P.D."/>
            <person name="Zorn A.M."/>
            <person name="Ito M."/>
            <person name="Marcotte E.M."/>
            <person name="Wallingford J.B."/>
            <person name="Ito Y."/>
            <person name="Asashima M."/>
            <person name="Ueno N."/>
            <person name="Matsuda Y."/>
            <person name="Veenstra G.J."/>
            <person name="Fujiyama A."/>
            <person name="Harland R.M."/>
            <person name="Taira M."/>
            <person name="Rokhsar D.S."/>
        </authorList>
    </citation>
    <scope>NUCLEOTIDE SEQUENCE [LARGE SCALE GENOMIC DNA]</scope>
    <source>
        <strain evidence="2">J</strain>
    </source>
</reference>
<dbReference type="EMBL" id="CM004482">
    <property type="protein sequence ID" value="OCT61974.1"/>
    <property type="molecule type" value="Genomic_DNA"/>
</dbReference>
<evidence type="ECO:0000313" key="2">
    <source>
        <dbReference type="Proteomes" id="UP000694892"/>
    </source>
</evidence>
<sequence length="140" mass="15644">MLSLMDLVSVLQFLEEVLMSPCCLFRGLPVLSQKRGPSQTDRLCFTPTPAHPGGSWAGGSNHLRTWKWDSLQQHAPQYNNELNKSYSTDIKHPLPPSRGLVSQQHPQPITGLDVPVTPPLLFEAHNNKLHIALQVLHNPM</sequence>
<accession>A0A974BVW2</accession>